<dbReference type="RefSeq" id="WP_302914848.1">
    <property type="nucleotide sequence ID" value="NZ_JAUMSQ010000113.1"/>
</dbReference>
<feature type="transmembrane region" description="Helical" evidence="1">
    <location>
        <begin position="87"/>
        <end position="109"/>
    </location>
</feature>
<evidence type="ECO:0000313" key="2">
    <source>
        <dbReference type="EMBL" id="MDO3637217.1"/>
    </source>
</evidence>
<keyword evidence="1" id="KW-1133">Transmembrane helix</keyword>
<dbReference type="Pfam" id="PF10825">
    <property type="entry name" value="DUF2752"/>
    <property type="match status" value="1"/>
</dbReference>
<reference evidence="2" key="1">
    <citation type="submission" date="2023-07" db="EMBL/GenBank/DDBJ databases">
        <title>Mycolicibacterium sp. nov., a novel bacterial species.</title>
        <authorList>
            <person name="Cao Y."/>
        </authorList>
    </citation>
    <scope>NUCLEOTIDE SEQUENCE</scope>
    <source>
        <strain evidence="2">KC 300</strain>
    </source>
</reference>
<keyword evidence="1" id="KW-0472">Membrane</keyword>
<protein>
    <submittedName>
        <fullName evidence="2">DUF2752 domain-containing protein</fullName>
    </submittedName>
</protein>
<name>A0ABT8UHG3_9MYCO</name>
<sequence length="149" mass="16198">MTDRYESEQLPRRVGVAVRRHDPYPVWTWLAVAGLVSAAVMAVVGLPDVDLHGPLCRLGVMCPLCGGTRGVYLTLQGELGQALRYNPASPVLVAAALALLIRAVIGWSSGRWLVMALPRRIWIPVGVVAVIALWVNQQLNAELLTQPWG</sequence>
<evidence type="ECO:0000256" key="1">
    <source>
        <dbReference type="SAM" id="Phobius"/>
    </source>
</evidence>
<accession>A0ABT8UHG3</accession>
<feature type="transmembrane region" description="Helical" evidence="1">
    <location>
        <begin position="121"/>
        <end position="139"/>
    </location>
</feature>
<comment type="caution">
    <text evidence="2">The sequence shown here is derived from an EMBL/GenBank/DDBJ whole genome shotgun (WGS) entry which is preliminary data.</text>
</comment>
<keyword evidence="3" id="KW-1185">Reference proteome</keyword>
<gene>
    <name evidence="2" type="ORF">Q2100_15845</name>
</gene>
<proteinExistence type="predicted"/>
<keyword evidence="1" id="KW-0812">Transmembrane</keyword>
<organism evidence="2 3">
    <name type="scientific">Mycolicibacterium arseniciresistens</name>
    <dbReference type="NCBI Taxonomy" id="3062257"/>
    <lineage>
        <taxon>Bacteria</taxon>
        <taxon>Bacillati</taxon>
        <taxon>Actinomycetota</taxon>
        <taxon>Actinomycetes</taxon>
        <taxon>Mycobacteriales</taxon>
        <taxon>Mycobacteriaceae</taxon>
        <taxon>Mycolicibacterium</taxon>
    </lineage>
</organism>
<feature type="transmembrane region" description="Helical" evidence="1">
    <location>
        <begin position="26"/>
        <end position="46"/>
    </location>
</feature>
<dbReference type="Proteomes" id="UP001168823">
    <property type="component" value="Unassembled WGS sequence"/>
</dbReference>
<dbReference type="InterPro" id="IPR021215">
    <property type="entry name" value="DUF2752"/>
</dbReference>
<dbReference type="EMBL" id="JAUMSQ010000113">
    <property type="protein sequence ID" value="MDO3637217.1"/>
    <property type="molecule type" value="Genomic_DNA"/>
</dbReference>
<evidence type="ECO:0000313" key="3">
    <source>
        <dbReference type="Proteomes" id="UP001168823"/>
    </source>
</evidence>